<dbReference type="InterPro" id="IPR000595">
    <property type="entry name" value="cNMP-bd_dom"/>
</dbReference>
<name>A0ABU7XLP6_9HYPH</name>
<evidence type="ECO:0000259" key="1">
    <source>
        <dbReference type="PROSITE" id="PS50042"/>
    </source>
</evidence>
<dbReference type="InterPro" id="IPR018490">
    <property type="entry name" value="cNMP-bd_dom_sf"/>
</dbReference>
<evidence type="ECO:0000313" key="2">
    <source>
        <dbReference type="EMBL" id="MEF3367992.1"/>
    </source>
</evidence>
<comment type="caution">
    <text evidence="2">The sequence shown here is derived from an EMBL/GenBank/DDBJ whole genome shotgun (WGS) entry which is preliminary data.</text>
</comment>
<dbReference type="PROSITE" id="PS50042">
    <property type="entry name" value="CNMP_BINDING_3"/>
    <property type="match status" value="1"/>
</dbReference>
<dbReference type="SUPFAM" id="SSF51206">
    <property type="entry name" value="cAMP-binding domain-like"/>
    <property type="match status" value="1"/>
</dbReference>
<dbReference type="CDD" id="cd00038">
    <property type="entry name" value="CAP_ED"/>
    <property type="match status" value="1"/>
</dbReference>
<dbReference type="InterPro" id="IPR014710">
    <property type="entry name" value="RmlC-like_jellyroll"/>
</dbReference>
<gene>
    <name evidence="2" type="ORF">V3H18_15765</name>
</gene>
<accession>A0ABU7XLP6</accession>
<dbReference type="Gene3D" id="2.60.120.10">
    <property type="entry name" value="Jelly Rolls"/>
    <property type="match status" value="1"/>
</dbReference>
<protein>
    <submittedName>
        <fullName evidence="2">Cyclic nucleotide-binding domain-containing protein</fullName>
    </submittedName>
</protein>
<keyword evidence="3" id="KW-1185">Reference proteome</keyword>
<dbReference type="SMART" id="SM00100">
    <property type="entry name" value="cNMP"/>
    <property type="match status" value="1"/>
</dbReference>
<proteinExistence type="predicted"/>
<dbReference type="RefSeq" id="WP_332083025.1">
    <property type="nucleotide sequence ID" value="NZ_JAZHYN010000071.1"/>
</dbReference>
<organism evidence="2 3">
    <name type="scientific">Methylocystis borbori</name>
    <dbReference type="NCBI Taxonomy" id="3118750"/>
    <lineage>
        <taxon>Bacteria</taxon>
        <taxon>Pseudomonadati</taxon>
        <taxon>Pseudomonadota</taxon>
        <taxon>Alphaproteobacteria</taxon>
        <taxon>Hyphomicrobiales</taxon>
        <taxon>Methylocystaceae</taxon>
        <taxon>Methylocystis</taxon>
    </lineage>
</organism>
<evidence type="ECO:0000313" key="3">
    <source>
        <dbReference type="Proteomes" id="UP001350748"/>
    </source>
</evidence>
<dbReference type="Proteomes" id="UP001350748">
    <property type="component" value="Unassembled WGS sequence"/>
</dbReference>
<dbReference type="Pfam" id="PF00027">
    <property type="entry name" value="cNMP_binding"/>
    <property type="match status" value="1"/>
</dbReference>
<reference evidence="2 3" key="1">
    <citation type="submission" date="2024-02" db="EMBL/GenBank/DDBJ databases">
        <authorList>
            <person name="Grouzdev D."/>
        </authorList>
    </citation>
    <scope>NUCLEOTIDE SEQUENCE [LARGE SCALE GENOMIC DNA]</scope>
    <source>
        <strain evidence="2 3">9N</strain>
    </source>
</reference>
<dbReference type="EMBL" id="JAZHYN010000071">
    <property type="protein sequence ID" value="MEF3367992.1"/>
    <property type="molecule type" value="Genomic_DNA"/>
</dbReference>
<sequence>MTLDDDIDNLVRIPLFALFEPNALRTLAISAETRLLRAGDILFRRGDASDGGYVLTMGSIAIDPYDDGRPATQILYPWTLIGETALVSPSIRPASATAREPTTALKIGRPLFHMILEQHPTTAARLRDLFRERLVEFTRDAAGYPANDA</sequence>
<feature type="domain" description="Cyclic nucleotide-binding" evidence="1">
    <location>
        <begin position="15"/>
        <end position="133"/>
    </location>
</feature>